<evidence type="ECO:0000259" key="4">
    <source>
        <dbReference type="Pfam" id="PF11611"/>
    </source>
</evidence>
<dbReference type="InterPro" id="IPR025241">
    <property type="entry name" value="DUF4190"/>
</dbReference>
<evidence type="ECO:0000256" key="1">
    <source>
        <dbReference type="ARBA" id="ARBA00022729"/>
    </source>
</evidence>
<feature type="region of interest" description="Disordered" evidence="2">
    <location>
        <begin position="219"/>
        <end position="243"/>
    </location>
</feature>
<dbReference type="OrthoDB" id="4424606at2"/>
<evidence type="ECO:0000256" key="3">
    <source>
        <dbReference type="SAM" id="Phobius"/>
    </source>
</evidence>
<dbReference type="EMBL" id="SMFZ01000001">
    <property type="protein sequence ID" value="TCK26996.1"/>
    <property type="molecule type" value="Genomic_DNA"/>
</dbReference>
<dbReference type="RefSeq" id="WP_132425088.1">
    <property type="nucleotide sequence ID" value="NZ_SMFZ01000001.1"/>
</dbReference>
<keyword evidence="1" id="KW-0732">Signal</keyword>
<dbReference type="Proteomes" id="UP000295560">
    <property type="component" value="Unassembled WGS sequence"/>
</dbReference>
<evidence type="ECO:0000259" key="5">
    <source>
        <dbReference type="Pfam" id="PF13828"/>
    </source>
</evidence>
<comment type="caution">
    <text evidence="6">The sequence shown here is derived from an EMBL/GenBank/DDBJ whole genome shotgun (WGS) entry which is preliminary data.</text>
</comment>
<feature type="compositionally biased region" description="Low complexity" evidence="2">
    <location>
        <begin position="97"/>
        <end position="112"/>
    </location>
</feature>
<name>A0A4V2PJ36_PSEEN</name>
<protein>
    <submittedName>
        <fullName evidence="6">Uncharacterized protein DUF4352</fullName>
    </submittedName>
</protein>
<evidence type="ECO:0000313" key="6">
    <source>
        <dbReference type="EMBL" id="TCK26996.1"/>
    </source>
</evidence>
<evidence type="ECO:0000256" key="2">
    <source>
        <dbReference type="SAM" id="MobiDB-lite"/>
    </source>
</evidence>
<reference evidence="6 7" key="1">
    <citation type="submission" date="2019-03" db="EMBL/GenBank/DDBJ databases">
        <title>Sequencing the genomes of 1000 actinobacteria strains.</title>
        <authorList>
            <person name="Klenk H.-P."/>
        </authorList>
    </citation>
    <scope>NUCLEOTIDE SEQUENCE [LARGE SCALE GENOMIC DNA]</scope>
    <source>
        <strain evidence="6 7">DSM 44969</strain>
    </source>
</reference>
<feature type="compositionally biased region" description="Low complexity" evidence="2">
    <location>
        <begin position="48"/>
        <end position="59"/>
    </location>
</feature>
<feature type="region of interest" description="Disordered" evidence="2">
    <location>
        <begin position="1"/>
        <end position="136"/>
    </location>
</feature>
<dbReference type="Pfam" id="PF13828">
    <property type="entry name" value="DUF4190"/>
    <property type="match status" value="1"/>
</dbReference>
<feature type="domain" description="DUF4352" evidence="4">
    <location>
        <begin position="252"/>
        <end position="359"/>
    </location>
</feature>
<feature type="transmembrane region" description="Helical" evidence="3">
    <location>
        <begin position="189"/>
        <end position="210"/>
    </location>
</feature>
<organism evidence="6 7">
    <name type="scientific">Pseudonocardia endophytica</name>
    <dbReference type="NCBI Taxonomy" id="401976"/>
    <lineage>
        <taxon>Bacteria</taxon>
        <taxon>Bacillati</taxon>
        <taxon>Actinomycetota</taxon>
        <taxon>Actinomycetes</taxon>
        <taxon>Pseudonocardiales</taxon>
        <taxon>Pseudonocardiaceae</taxon>
        <taxon>Pseudonocardia</taxon>
    </lineage>
</organism>
<dbReference type="InterPro" id="IPR029051">
    <property type="entry name" value="DUF4352"/>
</dbReference>
<keyword evidence="3" id="KW-0472">Membrane</keyword>
<feature type="compositionally biased region" description="Low complexity" evidence="2">
    <location>
        <begin position="1"/>
        <end position="24"/>
    </location>
</feature>
<feature type="transmembrane region" description="Helical" evidence="3">
    <location>
        <begin position="160"/>
        <end position="177"/>
    </location>
</feature>
<keyword evidence="3" id="KW-1133">Transmembrane helix</keyword>
<accession>A0A4V2PJ36</accession>
<feature type="domain" description="DUF4190" evidence="5">
    <location>
        <begin position="138"/>
        <end position="206"/>
    </location>
</feature>
<feature type="compositionally biased region" description="Polar residues" evidence="2">
    <location>
        <begin position="31"/>
        <end position="47"/>
    </location>
</feature>
<dbReference type="Pfam" id="PF11611">
    <property type="entry name" value="DUF4352"/>
    <property type="match status" value="1"/>
</dbReference>
<dbReference type="InterPro" id="IPR029050">
    <property type="entry name" value="Immunoprotect_excell_Ig-like"/>
</dbReference>
<evidence type="ECO:0000313" key="7">
    <source>
        <dbReference type="Proteomes" id="UP000295560"/>
    </source>
</evidence>
<gene>
    <name evidence="6" type="ORF">EV378_2846</name>
</gene>
<keyword evidence="7" id="KW-1185">Reference proteome</keyword>
<proteinExistence type="predicted"/>
<dbReference type="Gene3D" id="2.60.40.1240">
    <property type="match status" value="1"/>
</dbReference>
<keyword evidence="3" id="KW-0812">Transmembrane</keyword>
<sequence length="369" mass="37446">MTTPQNPYGPQAQPAQPYAPNSYPRHAAPATQWNAGPQQPFQASMSTGYPQQGGYAPQGNHPQSHDRQSYAPQGPAQGYGGYAGPASGPHARQDFSAPAGLPQQPAAGIPAQRSGEPPLPQYPSGGGQPPRPPRNGLGTTALVLGILAVLFAMIPIIGMIAWPLSILGLIFGIVGVVRLRSGKADNKGVAISGTVLSAIGLILCVVWVAAFSNAVATTPAPSTGSVPASSGSTQSGGAFPGATTSDVIGKPGETLTVGDMQVTASALKPGDSTLGKTLCTTVTYKYNGSTTGSFNGGFDWKLQDPNGAALMTGFTGSDKALSAGQLAPGGTTSGDVCFDQNNAASGQYVLLYDAMTFSSDRGAWLNQVG</sequence>
<dbReference type="AlphaFoldDB" id="A0A4V2PJ36"/>